<dbReference type="PANTHER" id="PTHR46832:SF1">
    <property type="entry name" value="5'-METHYLTHIOADENOSINE_S-ADENOSYLHOMOCYSTEINE NUCLEOSIDASE"/>
    <property type="match status" value="1"/>
</dbReference>
<dbReference type="Pfam" id="PF01048">
    <property type="entry name" value="PNP_UDP_1"/>
    <property type="match status" value="1"/>
</dbReference>
<feature type="domain" description="Nucleoside phosphorylase" evidence="1">
    <location>
        <begin position="7"/>
        <end position="242"/>
    </location>
</feature>
<reference evidence="2 3" key="1">
    <citation type="submission" date="2019-11" db="EMBL/GenBank/DDBJ databases">
        <title>Eggerthellaceae novel genus isolated from the rectal contents of marmort.</title>
        <authorList>
            <person name="Zhang G."/>
        </authorList>
    </citation>
    <scope>NUCLEOTIDE SEQUENCE [LARGE SCALE GENOMIC DNA]</scope>
    <source>
        <strain evidence="3">zg-886</strain>
    </source>
</reference>
<gene>
    <name evidence="2" type="ORF">GMI68_07215</name>
</gene>
<comment type="caution">
    <text evidence="2">The sequence shown here is derived from an EMBL/GenBank/DDBJ whole genome shotgun (WGS) entry which is preliminary data.</text>
</comment>
<evidence type="ECO:0000313" key="3">
    <source>
        <dbReference type="Proteomes" id="UP000636394"/>
    </source>
</evidence>
<proteinExistence type="predicted"/>
<dbReference type="CDD" id="cd09008">
    <property type="entry name" value="MTAN"/>
    <property type="match status" value="1"/>
</dbReference>
<evidence type="ECO:0000313" key="2">
    <source>
        <dbReference type="EMBL" id="NHM14552.1"/>
    </source>
</evidence>
<dbReference type="PANTHER" id="PTHR46832">
    <property type="entry name" value="5'-METHYLTHIOADENOSINE/S-ADENOSYLHOMOCYSTEINE NUCLEOSIDASE"/>
    <property type="match status" value="1"/>
</dbReference>
<dbReference type="EMBL" id="WPCR01000008">
    <property type="protein sequence ID" value="NHM14552.1"/>
    <property type="molecule type" value="Genomic_DNA"/>
</dbReference>
<sequence length="247" mass="25965">MEGRVGPIAVIGALEEEIDLVNAALCDRRTEWAGEYRFDFGTIAGTDVVVAHSFMGMANSAAATALAVARFGAGAVLSIGTAGAHNPALHTGDIVLGSRTVNDNSHMTAHRDRGSGSDVGAWEVMGNEVGVCGSPELRIEFFCDAGMLAAAQAVPYGGGRLVVGTVASGDVWNKEIDRIDALHRGRGSDCEDMETFSVAQTCWQLGRVPWLGVRIVSNSEHFPDEVFDVSVAQKCQAFALDVIAALA</sequence>
<dbReference type="Proteomes" id="UP000636394">
    <property type="component" value="Unassembled WGS sequence"/>
</dbReference>
<dbReference type="Gene3D" id="3.40.50.1580">
    <property type="entry name" value="Nucleoside phosphorylase domain"/>
    <property type="match status" value="1"/>
</dbReference>
<name>A0ABX0INW6_9ACTN</name>
<organism evidence="2 3">
    <name type="scientific">Xiamenia xianingshaonis</name>
    <dbReference type="NCBI Taxonomy" id="2682776"/>
    <lineage>
        <taxon>Bacteria</taxon>
        <taxon>Bacillati</taxon>
        <taxon>Actinomycetota</taxon>
        <taxon>Coriobacteriia</taxon>
        <taxon>Eggerthellales</taxon>
        <taxon>Eggerthellaceae</taxon>
        <taxon>Xiamenia</taxon>
    </lineage>
</organism>
<dbReference type="InterPro" id="IPR035994">
    <property type="entry name" value="Nucleoside_phosphorylase_sf"/>
</dbReference>
<dbReference type="SUPFAM" id="SSF53167">
    <property type="entry name" value="Purine and uridine phosphorylases"/>
    <property type="match status" value="1"/>
</dbReference>
<accession>A0ABX0INW6</accession>
<protein>
    <recommendedName>
        <fullName evidence="1">Nucleoside phosphorylase domain-containing protein</fullName>
    </recommendedName>
</protein>
<dbReference type="InterPro" id="IPR000845">
    <property type="entry name" value="Nucleoside_phosphorylase_d"/>
</dbReference>
<keyword evidence="3" id="KW-1185">Reference proteome</keyword>
<evidence type="ECO:0000259" key="1">
    <source>
        <dbReference type="Pfam" id="PF01048"/>
    </source>
</evidence>